<dbReference type="Pfam" id="PF16582">
    <property type="entry name" value="TPP_enzyme_M_2"/>
    <property type="match status" value="1"/>
</dbReference>
<keyword evidence="12" id="KW-1185">Reference proteome</keyword>
<dbReference type="SUPFAM" id="SSF52467">
    <property type="entry name" value="DHS-like NAD/FAD-binding domain"/>
    <property type="match status" value="1"/>
</dbReference>
<dbReference type="EC" id="2.2.1.9" evidence="7"/>
<dbReference type="Pfam" id="PF02776">
    <property type="entry name" value="TPP_enzyme_N"/>
    <property type="match status" value="1"/>
</dbReference>
<accession>A0ABY9JP62</accession>
<evidence type="ECO:0000256" key="4">
    <source>
        <dbReference type="ARBA" id="ARBA00022842"/>
    </source>
</evidence>
<dbReference type="NCBIfam" id="TIGR00173">
    <property type="entry name" value="menD"/>
    <property type="match status" value="1"/>
</dbReference>
<feature type="domain" description="Menaquinone biosynthesis protein MenD middle" evidence="10">
    <location>
        <begin position="215"/>
        <end position="398"/>
    </location>
</feature>
<dbReference type="Pfam" id="PF02775">
    <property type="entry name" value="TPP_enzyme_C"/>
    <property type="match status" value="1"/>
</dbReference>
<comment type="subunit">
    <text evidence="7">Homodimer.</text>
</comment>
<dbReference type="EMBL" id="CP129013">
    <property type="protein sequence ID" value="WLR41200.1"/>
    <property type="molecule type" value="Genomic_DNA"/>
</dbReference>
<dbReference type="InterPro" id="IPR029061">
    <property type="entry name" value="THDP-binding"/>
</dbReference>
<name>A0ABY9JP62_9BACI</name>
<evidence type="ECO:0000313" key="11">
    <source>
        <dbReference type="EMBL" id="WLR41200.1"/>
    </source>
</evidence>
<dbReference type="CDD" id="cd07037">
    <property type="entry name" value="TPP_PYR_MenD"/>
    <property type="match status" value="1"/>
</dbReference>
<evidence type="ECO:0000259" key="9">
    <source>
        <dbReference type="Pfam" id="PF02776"/>
    </source>
</evidence>
<dbReference type="Gene3D" id="3.40.50.970">
    <property type="match status" value="2"/>
</dbReference>
<keyword evidence="3 7" id="KW-0479">Metal-binding</keyword>
<sequence length="572" mass="64595">MCEIKSLTKYVSQFVHQLVQSGVEEVIISPGSRSTPLAMLFHSHPEINVYVHVDERSAGFFGLGIAKAKQKPVAILCTSGTASANYMPAIVEANLSRVPLIILTADRPHELRGVGAPQAIDQTHLYREHVKYFVDMAIPEDTKKLLTYAKTMASRAALESMKQPKGPVHLNFPFREPLTPNLSEDLWEECEQPIETSLGMSIIENFDAFEKELSATEKGLIVCGELHHPNFKEAILSLAEKTGFPILADPLSNLRYGNHDKTLIIDQYDTLLKDEQMKETLKPELVLRFGSMPVSKSIFQWFEKHADIKQWVIDAAGGWRDATLQAVKHIQCDEAYFCYTLANRLENIHLTDWTKRWLEANRISWEIMKLTPDDLPMFEGHLYTQLPQILPNESSLFISNSMPIRDVDTFLSKCDKEFTCYANRGANGIDGIISSGLGISKVHKHVYLIIGDLSFYHDMNGLLAAKLYNLSITIILVNNNGGGIFSFLPQSKEKEHFETLFGTATDLDFSFAATMYGANYHRVTEWTQLKVALTNPTGFTVVEVMTDRHQRAERHRSLIGKVSEEIKKAWMN</sequence>
<comment type="cofactor">
    <cofactor evidence="7">
        <name>Mg(2+)</name>
        <dbReference type="ChEBI" id="CHEBI:18420"/>
    </cofactor>
    <cofactor evidence="7">
        <name>Mn(2+)</name>
        <dbReference type="ChEBI" id="CHEBI:29035"/>
    </cofactor>
</comment>
<dbReference type="PANTHER" id="PTHR42916">
    <property type="entry name" value="2-SUCCINYL-5-ENOLPYRUVYL-6-HYDROXY-3-CYCLOHEXENE-1-CARBOXYLATE SYNTHASE"/>
    <property type="match status" value="1"/>
</dbReference>
<comment type="similarity">
    <text evidence="7">Belongs to the TPP enzyme family. MenD subfamily.</text>
</comment>
<keyword evidence="4 7" id="KW-0460">Magnesium</keyword>
<dbReference type="InterPro" id="IPR032264">
    <property type="entry name" value="MenD_middle"/>
</dbReference>
<evidence type="ECO:0000256" key="6">
    <source>
        <dbReference type="ARBA" id="ARBA00023211"/>
    </source>
</evidence>
<dbReference type="Gene3D" id="3.40.50.1220">
    <property type="entry name" value="TPP-binding domain"/>
    <property type="match status" value="1"/>
</dbReference>
<dbReference type="InterPro" id="IPR011766">
    <property type="entry name" value="TPP_enzyme_TPP-bd"/>
</dbReference>
<evidence type="ECO:0000259" key="8">
    <source>
        <dbReference type="Pfam" id="PF02775"/>
    </source>
</evidence>
<feature type="domain" description="Thiamine pyrophosphate enzyme TPP-binding" evidence="8">
    <location>
        <begin position="434"/>
        <end position="535"/>
    </location>
</feature>
<dbReference type="RefSeq" id="WP_306019524.1">
    <property type="nucleotide sequence ID" value="NZ_CP129013.1"/>
</dbReference>
<comment type="pathway">
    <text evidence="7">Quinol/quinone metabolism; 1,4-dihydroxy-2-naphthoate biosynthesis; 1,4-dihydroxy-2-naphthoate from chorismate: step 2/7.</text>
</comment>
<keyword evidence="6 7" id="KW-0464">Manganese</keyword>
<comment type="catalytic activity">
    <reaction evidence="7">
        <text>isochorismate + 2-oxoglutarate + H(+) = 5-enolpyruvoyl-6-hydroxy-2-succinyl-cyclohex-3-ene-1-carboxylate + CO2</text>
        <dbReference type="Rhea" id="RHEA:25593"/>
        <dbReference type="ChEBI" id="CHEBI:15378"/>
        <dbReference type="ChEBI" id="CHEBI:16526"/>
        <dbReference type="ChEBI" id="CHEBI:16810"/>
        <dbReference type="ChEBI" id="CHEBI:29780"/>
        <dbReference type="ChEBI" id="CHEBI:58818"/>
        <dbReference type="EC" id="2.2.1.9"/>
    </reaction>
</comment>
<reference evidence="11 12" key="1">
    <citation type="submission" date="2023-06" db="EMBL/GenBank/DDBJ databases">
        <title>Five Gram-positive bacteria isolated from mangrove sediments in Shenzhen, Guangdong, China.</title>
        <authorList>
            <person name="Yu S."/>
            <person name="Zheng W."/>
            <person name="Huang Y."/>
        </authorList>
    </citation>
    <scope>NUCLEOTIDE SEQUENCE [LARGE SCALE GENOMIC DNA]</scope>
    <source>
        <strain evidence="11 12">SaN35-3</strain>
    </source>
</reference>
<dbReference type="Proteomes" id="UP001197974">
    <property type="component" value="Chromosome"/>
</dbReference>
<organism evidence="11 12">
    <name type="scientific">Bacillus carboniphilus</name>
    <dbReference type="NCBI Taxonomy" id="86663"/>
    <lineage>
        <taxon>Bacteria</taxon>
        <taxon>Bacillati</taxon>
        <taxon>Bacillota</taxon>
        <taxon>Bacilli</taxon>
        <taxon>Bacillales</taxon>
        <taxon>Bacillaceae</taxon>
        <taxon>Bacillus</taxon>
    </lineage>
</organism>
<comment type="pathway">
    <text evidence="7">Quinol/quinone metabolism; menaquinone biosynthesis.</text>
</comment>
<evidence type="ECO:0000256" key="2">
    <source>
        <dbReference type="ARBA" id="ARBA00022679"/>
    </source>
</evidence>
<feature type="domain" description="Thiamine pyrophosphate enzyme N-terminal TPP-binding" evidence="9">
    <location>
        <begin position="12"/>
        <end position="124"/>
    </location>
</feature>
<evidence type="ECO:0000256" key="5">
    <source>
        <dbReference type="ARBA" id="ARBA00023052"/>
    </source>
</evidence>
<dbReference type="InterPro" id="IPR012001">
    <property type="entry name" value="Thiamin_PyroP_enz_TPP-bd_dom"/>
</dbReference>
<keyword evidence="2 7" id="KW-0808">Transferase</keyword>
<evidence type="ECO:0000256" key="3">
    <source>
        <dbReference type="ARBA" id="ARBA00022723"/>
    </source>
</evidence>
<proteinExistence type="inferred from homology"/>
<dbReference type="InterPro" id="IPR004433">
    <property type="entry name" value="MenaQ_synth_MenD"/>
</dbReference>
<evidence type="ECO:0000256" key="7">
    <source>
        <dbReference type="HAMAP-Rule" id="MF_01659"/>
    </source>
</evidence>
<protein>
    <recommendedName>
        <fullName evidence="7">2-succinyl-5-enolpyruvyl-6-hydroxy-3-cyclohexene-1-carboxylate synthase</fullName>
        <shortName evidence="7">SEPHCHC synthase</shortName>
        <ecNumber evidence="7">2.2.1.9</ecNumber>
    </recommendedName>
    <alternativeName>
        <fullName evidence="7">Menaquinone biosynthesis protein MenD</fullName>
    </alternativeName>
</protein>
<dbReference type="InterPro" id="IPR029035">
    <property type="entry name" value="DHS-like_NAD/FAD-binding_dom"/>
</dbReference>
<evidence type="ECO:0000313" key="12">
    <source>
        <dbReference type="Proteomes" id="UP001197974"/>
    </source>
</evidence>
<evidence type="ECO:0000259" key="10">
    <source>
        <dbReference type="Pfam" id="PF16582"/>
    </source>
</evidence>
<keyword evidence="5 7" id="KW-0786">Thiamine pyrophosphate</keyword>
<dbReference type="PANTHER" id="PTHR42916:SF1">
    <property type="entry name" value="PROTEIN PHYLLO, CHLOROPLASTIC"/>
    <property type="match status" value="1"/>
</dbReference>
<dbReference type="GO" id="GO:0070204">
    <property type="term" value="F:2-succinyl-5-enolpyruvyl-6-hydroxy-3-cyclohexene-1-carboxylic-acid synthase activity"/>
    <property type="evidence" value="ECO:0007669"/>
    <property type="project" value="UniProtKB-EC"/>
</dbReference>
<keyword evidence="1 7" id="KW-0474">Menaquinone biosynthesis</keyword>
<dbReference type="PIRSF" id="PIRSF004983">
    <property type="entry name" value="MenD"/>
    <property type="match status" value="1"/>
</dbReference>
<comment type="function">
    <text evidence="7">Catalyzes the thiamine diphosphate-dependent decarboxylation of 2-oxoglutarate and the subsequent addition of the resulting succinic semialdehyde-thiamine pyrophosphate anion to isochorismate to yield 2-succinyl-5-enolpyruvyl-6-hydroxy-3-cyclohexene-1-carboxylate (SEPHCHC).</text>
</comment>
<dbReference type="HAMAP" id="MF_01659">
    <property type="entry name" value="MenD"/>
    <property type="match status" value="1"/>
</dbReference>
<gene>
    <name evidence="7 11" type="primary">menD</name>
    <name evidence="11" type="ORF">LC087_09480</name>
</gene>
<dbReference type="CDD" id="cd02009">
    <property type="entry name" value="TPP_SHCHC_synthase"/>
    <property type="match status" value="1"/>
</dbReference>
<evidence type="ECO:0000256" key="1">
    <source>
        <dbReference type="ARBA" id="ARBA00022428"/>
    </source>
</evidence>
<dbReference type="SUPFAM" id="SSF52518">
    <property type="entry name" value="Thiamin diphosphate-binding fold (THDP-binding)"/>
    <property type="match status" value="2"/>
</dbReference>
<comment type="cofactor">
    <cofactor evidence="7">
        <name>thiamine diphosphate</name>
        <dbReference type="ChEBI" id="CHEBI:58937"/>
    </cofactor>
    <text evidence="7">Binds 1 thiamine pyrophosphate per subunit.</text>
</comment>